<evidence type="ECO:0000256" key="2">
    <source>
        <dbReference type="ARBA" id="ARBA00004914"/>
    </source>
</evidence>
<evidence type="ECO:0000313" key="12">
    <source>
        <dbReference type="Proteomes" id="UP000036987"/>
    </source>
</evidence>
<evidence type="ECO:0000256" key="9">
    <source>
        <dbReference type="ARBA" id="ARBA00023136"/>
    </source>
</evidence>
<evidence type="ECO:0000256" key="6">
    <source>
        <dbReference type="ARBA" id="ARBA00022692"/>
    </source>
</evidence>
<dbReference type="InterPro" id="IPR036259">
    <property type="entry name" value="MFS_trans_sf"/>
</dbReference>
<keyword evidence="5" id="KW-0762">Sugar transport</keyword>
<accession>A0A0K9PHZ9</accession>
<sequence length="496" mass="54009">MVREISQVDDDLVLRRPKTDFQLLLSTSIACGIQFGWALQLSLLTPYVQDLGVPHVFVSLVWLCGPISGLVVQPLVGHVSDRNRSRFGRRRPFMVAGSISIAVAVFLVSFSADIGGWLGDPTIPGIRKPRAIVAFVIGFWLLDVGNNVTQGPCRALLADLSDKDERSTRVANGFFSLFMAVGNVLGYAAGSYGNWYRLFSFTKTKYCNVNCANLKSAFVIHIVILVLTTYVSVSFSHESAFDAFQKTEEEEEGEEGETQVAGASFYRGFINTLKTMDRSMWMVFIVTAISWVGWFPFVLYDTDWMGREVYKGDPNEGNSYSAGVRTGAFGLMLNSIVLGLFSWKIDVVCEKIGSGLVWGLSSLLMAVCFGAMVVISFWAKHIDYDAGNPTTAILVASLIVFALLGLPMAVTYSVPYALVSIKSEEIGVGQGLALGLLNLAIVFPQMTISLSSGPLDELVGNGNWASLCLGAISAFVSGMMAIVFIRNRVSARSSLR</sequence>
<keyword evidence="7" id="KW-0769">Symport</keyword>
<dbReference type="GO" id="GO:0005773">
    <property type="term" value="C:vacuole"/>
    <property type="evidence" value="ECO:0000318"/>
    <property type="project" value="GO_Central"/>
</dbReference>
<keyword evidence="6 10" id="KW-0812">Transmembrane</keyword>
<dbReference type="EMBL" id="LFYR01000880">
    <property type="protein sequence ID" value="KMZ67860.1"/>
    <property type="molecule type" value="Genomic_DNA"/>
</dbReference>
<feature type="transmembrane region" description="Helical" evidence="10">
    <location>
        <begin position="51"/>
        <end position="72"/>
    </location>
</feature>
<feature type="transmembrane region" description="Helical" evidence="10">
    <location>
        <begin position="218"/>
        <end position="236"/>
    </location>
</feature>
<dbReference type="AlphaFoldDB" id="A0A0K9PHZ9"/>
<evidence type="ECO:0000256" key="3">
    <source>
        <dbReference type="ARBA" id="ARBA00007134"/>
    </source>
</evidence>
<dbReference type="OMA" id="QPRRSKW"/>
<name>A0A0K9PHZ9_ZOSMR</name>
<evidence type="ECO:0000256" key="1">
    <source>
        <dbReference type="ARBA" id="ARBA00004141"/>
    </source>
</evidence>
<comment type="pathway">
    <text evidence="2">Glycan biosynthesis; sucrose metabolism.</text>
</comment>
<evidence type="ECO:0000313" key="11">
    <source>
        <dbReference type="EMBL" id="KMZ67860.1"/>
    </source>
</evidence>
<evidence type="ECO:0000256" key="5">
    <source>
        <dbReference type="ARBA" id="ARBA00022597"/>
    </source>
</evidence>
<dbReference type="OrthoDB" id="28755at2759"/>
<feature type="transmembrane region" description="Helical" evidence="10">
    <location>
        <begin position="391"/>
        <end position="414"/>
    </location>
</feature>
<dbReference type="CDD" id="cd17313">
    <property type="entry name" value="MFS_SLC45_SUC"/>
    <property type="match status" value="1"/>
</dbReference>
<dbReference type="GO" id="GO:0008506">
    <property type="term" value="F:sucrose:proton symporter activity"/>
    <property type="evidence" value="ECO:0000318"/>
    <property type="project" value="GO_Central"/>
</dbReference>
<dbReference type="NCBIfam" id="TIGR01301">
    <property type="entry name" value="GPH_sucrose"/>
    <property type="match status" value="1"/>
</dbReference>
<organism evidence="11 12">
    <name type="scientific">Zostera marina</name>
    <name type="common">Eelgrass</name>
    <dbReference type="NCBI Taxonomy" id="29655"/>
    <lineage>
        <taxon>Eukaryota</taxon>
        <taxon>Viridiplantae</taxon>
        <taxon>Streptophyta</taxon>
        <taxon>Embryophyta</taxon>
        <taxon>Tracheophyta</taxon>
        <taxon>Spermatophyta</taxon>
        <taxon>Magnoliopsida</taxon>
        <taxon>Liliopsida</taxon>
        <taxon>Zosteraceae</taxon>
        <taxon>Zostera</taxon>
    </lineage>
</organism>
<gene>
    <name evidence="11" type="ORF">ZOSMA_256G00160</name>
</gene>
<dbReference type="STRING" id="29655.A0A0K9PHZ9"/>
<dbReference type="GO" id="GO:0005985">
    <property type="term" value="P:sucrose metabolic process"/>
    <property type="evidence" value="ECO:0007669"/>
    <property type="project" value="UniProtKB-UniPathway"/>
</dbReference>
<feature type="transmembrane region" description="Helical" evidence="10">
    <location>
        <begin position="170"/>
        <end position="190"/>
    </location>
</feature>
<dbReference type="PROSITE" id="PS51257">
    <property type="entry name" value="PROKAR_LIPOPROTEIN"/>
    <property type="match status" value="1"/>
</dbReference>
<evidence type="ECO:0000256" key="8">
    <source>
        <dbReference type="ARBA" id="ARBA00022989"/>
    </source>
</evidence>
<dbReference type="Pfam" id="PF13347">
    <property type="entry name" value="MFS_2"/>
    <property type="match status" value="1"/>
</dbReference>
<comment type="similarity">
    <text evidence="3">Belongs to the glycoside-pentoside-hexuronide (GPH) cation symporter transporter (TC 2.A.2.4) family.</text>
</comment>
<protein>
    <submittedName>
        <fullName evidence="11">Sucrose transporter</fullName>
    </submittedName>
</protein>
<dbReference type="UniPathway" id="UPA00238"/>
<feature type="transmembrane region" description="Helical" evidence="10">
    <location>
        <begin position="280"/>
        <end position="300"/>
    </location>
</feature>
<feature type="transmembrane region" description="Helical" evidence="10">
    <location>
        <begin position="320"/>
        <end position="343"/>
    </location>
</feature>
<keyword evidence="12" id="KW-1185">Reference proteome</keyword>
<feature type="transmembrane region" description="Helical" evidence="10">
    <location>
        <begin position="93"/>
        <end position="112"/>
    </location>
</feature>
<dbReference type="SUPFAM" id="SSF103473">
    <property type="entry name" value="MFS general substrate transporter"/>
    <property type="match status" value="1"/>
</dbReference>
<feature type="transmembrane region" description="Helical" evidence="10">
    <location>
        <begin position="464"/>
        <end position="485"/>
    </location>
</feature>
<dbReference type="InterPro" id="IPR005989">
    <property type="entry name" value="Suc_symporter_pln"/>
</dbReference>
<comment type="caution">
    <text evidence="11">The sequence shown here is derived from an EMBL/GenBank/DDBJ whole genome shotgun (WGS) entry which is preliminary data.</text>
</comment>
<dbReference type="GO" id="GO:0005886">
    <property type="term" value="C:plasma membrane"/>
    <property type="evidence" value="ECO:0000318"/>
    <property type="project" value="GO_Central"/>
</dbReference>
<feature type="transmembrane region" description="Helical" evidence="10">
    <location>
        <begin position="426"/>
        <end position="444"/>
    </location>
</feature>
<feature type="transmembrane region" description="Helical" evidence="10">
    <location>
        <begin position="21"/>
        <end position="39"/>
    </location>
</feature>
<evidence type="ECO:0000256" key="7">
    <source>
        <dbReference type="ARBA" id="ARBA00022847"/>
    </source>
</evidence>
<evidence type="ECO:0000256" key="10">
    <source>
        <dbReference type="SAM" id="Phobius"/>
    </source>
</evidence>
<evidence type="ECO:0000256" key="4">
    <source>
        <dbReference type="ARBA" id="ARBA00022448"/>
    </source>
</evidence>
<dbReference type="PANTHER" id="PTHR19432:SF90">
    <property type="entry name" value="SUCROSE TRANSPORT PROTEIN SUC4"/>
    <property type="match status" value="1"/>
</dbReference>
<dbReference type="Proteomes" id="UP000036987">
    <property type="component" value="Unassembled WGS sequence"/>
</dbReference>
<feature type="transmembrane region" description="Helical" evidence="10">
    <location>
        <begin position="355"/>
        <end position="379"/>
    </location>
</feature>
<keyword evidence="9 10" id="KW-0472">Membrane</keyword>
<feature type="transmembrane region" description="Helical" evidence="10">
    <location>
        <begin position="132"/>
        <end position="149"/>
    </location>
</feature>
<reference evidence="12" key="1">
    <citation type="journal article" date="2016" name="Nature">
        <title>The genome of the seagrass Zostera marina reveals angiosperm adaptation to the sea.</title>
        <authorList>
            <person name="Olsen J.L."/>
            <person name="Rouze P."/>
            <person name="Verhelst B."/>
            <person name="Lin Y.-C."/>
            <person name="Bayer T."/>
            <person name="Collen J."/>
            <person name="Dattolo E."/>
            <person name="De Paoli E."/>
            <person name="Dittami S."/>
            <person name="Maumus F."/>
            <person name="Michel G."/>
            <person name="Kersting A."/>
            <person name="Lauritano C."/>
            <person name="Lohaus R."/>
            <person name="Toepel M."/>
            <person name="Tonon T."/>
            <person name="Vanneste K."/>
            <person name="Amirebrahimi M."/>
            <person name="Brakel J."/>
            <person name="Bostroem C."/>
            <person name="Chovatia M."/>
            <person name="Grimwood J."/>
            <person name="Jenkins J.W."/>
            <person name="Jueterbock A."/>
            <person name="Mraz A."/>
            <person name="Stam W.T."/>
            <person name="Tice H."/>
            <person name="Bornberg-Bauer E."/>
            <person name="Green P.J."/>
            <person name="Pearson G.A."/>
            <person name="Procaccini G."/>
            <person name="Duarte C.M."/>
            <person name="Schmutz J."/>
            <person name="Reusch T.B.H."/>
            <person name="Van de Peer Y."/>
        </authorList>
    </citation>
    <scope>NUCLEOTIDE SEQUENCE [LARGE SCALE GENOMIC DNA]</scope>
    <source>
        <strain evidence="12">cv. Finnish</strain>
    </source>
</reference>
<keyword evidence="8 10" id="KW-1133">Transmembrane helix</keyword>
<proteinExistence type="inferred from homology"/>
<comment type="subcellular location">
    <subcellularLocation>
        <location evidence="1">Membrane</location>
        <topology evidence="1">Multi-pass membrane protein</topology>
    </subcellularLocation>
</comment>
<dbReference type="PANTHER" id="PTHR19432">
    <property type="entry name" value="SUGAR TRANSPORTER"/>
    <property type="match status" value="1"/>
</dbReference>
<keyword evidence="4" id="KW-0813">Transport</keyword>
<dbReference type="Gene3D" id="1.20.1250.20">
    <property type="entry name" value="MFS general substrate transporter like domains"/>
    <property type="match status" value="1"/>
</dbReference>